<dbReference type="Proteomes" id="UP000595481">
    <property type="component" value="Chromosome"/>
</dbReference>
<protein>
    <recommendedName>
        <fullName evidence="4">Lipoprotein</fullName>
    </recommendedName>
</protein>
<reference evidence="2 3" key="1">
    <citation type="submission" date="2020-12" db="EMBL/GenBank/DDBJ databases">
        <title>FDA dAtabase for Regulatory Grade micrObial Sequences (FDA-ARGOS): Supporting development and validation of Infectious Disease Dx tests.</title>
        <authorList>
            <person name="Sproer C."/>
            <person name="Gronow S."/>
            <person name="Severitt S."/>
            <person name="Schroder I."/>
            <person name="Tallon L."/>
            <person name="Sadzewicz L."/>
            <person name="Zhao X."/>
            <person name="Boylan J."/>
            <person name="Ott S."/>
            <person name="Bowen H."/>
            <person name="Vavikolanu K."/>
            <person name="Mehta A."/>
            <person name="Aluvathingal J."/>
            <person name="Nadendla S."/>
            <person name="Lowell S."/>
            <person name="Myers T."/>
            <person name="Yan Y."/>
            <person name="Sichtig H."/>
        </authorList>
    </citation>
    <scope>NUCLEOTIDE SEQUENCE [LARGE SCALE GENOMIC DNA]</scope>
    <source>
        <strain evidence="2 3">FDAARGOS_986</strain>
    </source>
</reference>
<evidence type="ECO:0000256" key="1">
    <source>
        <dbReference type="SAM" id="SignalP"/>
    </source>
</evidence>
<gene>
    <name evidence="2" type="ORF">I6H43_17060</name>
</gene>
<organism evidence="2 3">
    <name type="scientific">Aeromonas jandaei</name>
    <dbReference type="NCBI Taxonomy" id="650"/>
    <lineage>
        <taxon>Bacteria</taxon>
        <taxon>Pseudomonadati</taxon>
        <taxon>Pseudomonadota</taxon>
        <taxon>Gammaproteobacteria</taxon>
        <taxon>Aeromonadales</taxon>
        <taxon>Aeromonadaceae</taxon>
        <taxon>Aeromonas</taxon>
    </lineage>
</organism>
<feature type="chain" id="PRO_5045664863" description="Lipoprotein" evidence="1">
    <location>
        <begin position="22"/>
        <end position="109"/>
    </location>
</feature>
<feature type="signal peptide" evidence="1">
    <location>
        <begin position="1"/>
        <end position="21"/>
    </location>
</feature>
<evidence type="ECO:0008006" key="4">
    <source>
        <dbReference type="Google" id="ProtNLM"/>
    </source>
</evidence>
<dbReference type="EMBL" id="CP066092">
    <property type="protein sequence ID" value="QQB19215.1"/>
    <property type="molecule type" value="Genomic_DNA"/>
</dbReference>
<keyword evidence="1" id="KW-0732">Signal</keyword>
<keyword evidence="3" id="KW-1185">Reference proteome</keyword>
<proteinExistence type="predicted"/>
<evidence type="ECO:0000313" key="3">
    <source>
        <dbReference type="Proteomes" id="UP000595481"/>
    </source>
</evidence>
<name>A0A7T4A8E9_AERJA</name>
<accession>A0A7T4A8E9</accession>
<sequence length="109" mass="11841">MAQTLRVAAGLLLIYISGCHAIPDGAEQAVEQSLKVQDYRLIVRAGRGGSAPGIAESEQAQAKSRCGVRYLTGFADVITPGKEGEYARLEAYATDYNRRMLPHCQKSQK</sequence>
<evidence type="ECO:0000313" key="2">
    <source>
        <dbReference type="EMBL" id="QQB19215.1"/>
    </source>
</evidence>